<dbReference type="InterPro" id="IPR018865">
    <property type="entry name" value="STK19-like"/>
</dbReference>
<dbReference type="AlphaFoldDB" id="A0A642UWS5"/>
<dbReference type="PANTHER" id="PTHR15243:SF0">
    <property type="entry name" value="SERINE_THREONINE-PROTEIN KINASE 19"/>
    <property type="match status" value="1"/>
</dbReference>
<evidence type="ECO:0000313" key="3">
    <source>
        <dbReference type="EMBL" id="KAA8905939.1"/>
    </source>
</evidence>
<dbReference type="Proteomes" id="UP000449547">
    <property type="component" value="Unassembled WGS sequence"/>
</dbReference>
<dbReference type="Pfam" id="PF10494">
    <property type="entry name" value="Stk19"/>
    <property type="match status" value="1"/>
</dbReference>
<dbReference type="VEuPathDB" id="FungiDB:DIURU_001316"/>
<name>A0A642UWS5_DIURU</name>
<dbReference type="RefSeq" id="XP_034013920.1">
    <property type="nucleotide sequence ID" value="XM_034153846.1"/>
</dbReference>
<gene>
    <name evidence="3" type="ORF">DIURU_001316</name>
</gene>
<dbReference type="PANTHER" id="PTHR15243">
    <property type="entry name" value="SERINE/THREONINE-PROTEIN KINASE 19"/>
    <property type="match status" value="1"/>
</dbReference>
<feature type="region of interest" description="Disordered" evidence="2">
    <location>
        <begin position="1"/>
        <end position="26"/>
    </location>
</feature>
<dbReference type="EMBL" id="SWFT01000039">
    <property type="protein sequence ID" value="KAA8905939.1"/>
    <property type="molecule type" value="Genomic_DNA"/>
</dbReference>
<protein>
    <submittedName>
        <fullName evidence="3">Uncharacterized protein</fullName>
    </submittedName>
</protein>
<comment type="caution">
    <text evidence="3">The sequence shown here is derived from an EMBL/GenBank/DDBJ whole genome shotgun (WGS) entry which is preliminary data.</text>
</comment>
<evidence type="ECO:0000313" key="4">
    <source>
        <dbReference type="Proteomes" id="UP000449547"/>
    </source>
</evidence>
<evidence type="ECO:0000256" key="1">
    <source>
        <dbReference type="ARBA" id="ARBA00093458"/>
    </source>
</evidence>
<comment type="similarity">
    <text evidence="1">Belongs to the STK19 family.</text>
</comment>
<reference evidence="3 4" key="1">
    <citation type="submission" date="2019-07" db="EMBL/GenBank/DDBJ databases">
        <title>Genome assembly of two rare yeast pathogens: Diutina rugosa and Trichomonascus ciferrii.</title>
        <authorList>
            <person name="Mixao V."/>
            <person name="Saus E."/>
            <person name="Hansen A."/>
            <person name="Lass-Flor C."/>
            <person name="Gabaldon T."/>
        </authorList>
    </citation>
    <scope>NUCLEOTIDE SEQUENCE [LARGE SCALE GENOMIC DNA]</scope>
    <source>
        <strain evidence="3 4">CBS 613</strain>
    </source>
</reference>
<organism evidence="3 4">
    <name type="scientific">Diutina rugosa</name>
    <name type="common">Yeast</name>
    <name type="synonym">Candida rugosa</name>
    <dbReference type="NCBI Taxonomy" id="5481"/>
    <lineage>
        <taxon>Eukaryota</taxon>
        <taxon>Fungi</taxon>
        <taxon>Dikarya</taxon>
        <taxon>Ascomycota</taxon>
        <taxon>Saccharomycotina</taxon>
        <taxon>Pichiomycetes</taxon>
        <taxon>Debaryomycetaceae</taxon>
        <taxon>Diutina</taxon>
    </lineage>
</organism>
<dbReference type="OrthoDB" id="3980126at2759"/>
<dbReference type="GO" id="GO:0046579">
    <property type="term" value="P:positive regulation of Ras protein signal transduction"/>
    <property type="evidence" value="ECO:0007669"/>
    <property type="project" value="TreeGrafter"/>
</dbReference>
<evidence type="ECO:0000256" key="2">
    <source>
        <dbReference type="SAM" id="MobiDB-lite"/>
    </source>
</evidence>
<sequence>MPLQYSAAKSSSLRTPAKRRKLTPTQQAYIKASKRSTGVTEAKRPHAQRLEVKDYNVQLDYQLQRGSVLVAVNTVLDTQWSETTTLHSRYADHNPLTHKGKIVDQKTREDILFHFRGLSTEYGAKVLSYRRTLPELVTVGQLYSIFSEAGPTFVDKQLELLIRQGQLRKFIITNAAPVISRSLQKFHTGKITYGFENVEVVARAETYHALLKEHRTPTASKFNQFLTANPTALFVGPEHFDTAELDELVNLGFVTLTSNHLNEIETHQYSISYPGCGTFLKLINQGRAWLVKTLQSNKFHELLEDTLWSKYEGRTRAGVCQLKNFHRPFYGYDLNWILADALGAGVVEVFNTPVGRGWRLTGKV</sequence>
<accession>A0A642UWS5</accession>
<dbReference type="GeneID" id="54779969"/>
<proteinExistence type="inferred from homology"/>
<keyword evidence="4" id="KW-1185">Reference proteome</keyword>
<dbReference type="OMA" id="VTYGFEN"/>